<protein>
    <submittedName>
        <fullName evidence="1">Uncharacterized protein</fullName>
    </submittedName>
</protein>
<organism evidence="1 2">
    <name type="scientific">Mycena chlorophos</name>
    <name type="common">Agaric fungus</name>
    <name type="synonym">Agaricus chlorophos</name>
    <dbReference type="NCBI Taxonomy" id="658473"/>
    <lineage>
        <taxon>Eukaryota</taxon>
        <taxon>Fungi</taxon>
        <taxon>Dikarya</taxon>
        <taxon>Basidiomycota</taxon>
        <taxon>Agaricomycotina</taxon>
        <taxon>Agaricomycetes</taxon>
        <taxon>Agaricomycetidae</taxon>
        <taxon>Agaricales</taxon>
        <taxon>Marasmiineae</taxon>
        <taxon>Mycenaceae</taxon>
        <taxon>Mycena</taxon>
    </lineage>
</organism>
<name>A0ABQ0LUL1_MYCCL</name>
<keyword evidence="2" id="KW-1185">Reference proteome</keyword>
<accession>A0ABQ0LUL1</accession>
<sequence>MSSYTTSHTLQVWPTPDPGNEIFKFSGSKLTTNVVDSQTRCPLSIAHAGQESVLRSADQNVFAIVTWDHAHPQVQFSWQDRAQEITDAFPVDPKTKARQMIHQGHTYLWKISQDKRSYYLVLPSAPKQRLAYWYLNDNTIFIEIKANLCEPGLLEMIFLAVLLMSNGALRVEAEDHKTPNGLSKFATGLGLMKFLPL</sequence>
<dbReference type="EMBL" id="DF848764">
    <property type="protein sequence ID" value="GAT54756.1"/>
    <property type="molecule type" value="Genomic_DNA"/>
</dbReference>
<proteinExistence type="predicted"/>
<reference evidence="1" key="1">
    <citation type="submission" date="2014-09" db="EMBL/GenBank/DDBJ databases">
        <title>Genome sequence of the luminous mushroom Mycena chlorophos for searching fungal bioluminescence genes.</title>
        <authorList>
            <person name="Tanaka Y."/>
            <person name="Kasuga D."/>
            <person name="Oba Y."/>
            <person name="Hase S."/>
            <person name="Sato K."/>
            <person name="Oba Y."/>
            <person name="Sakakibara Y."/>
        </authorList>
    </citation>
    <scope>NUCLEOTIDE SEQUENCE</scope>
</reference>
<dbReference type="Proteomes" id="UP000815677">
    <property type="component" value="Unassembled WGS sequence"/>
</dbReference>
<evidence type="ECO:0000313" key="2">
    <source>
        <dbReference type="Proteomes" id="UP000815677"/>
    </source>
</evidence>
<gene>
    <name evidence="1" type="ORF">MCHLO_11584</name>
</gene>
<evidence type="ECO:0000313" key="1">
    <source>
        <dbReference type="EMBL" id="GAT54756.1"/>
    </source>
</evidence>